<reference evidence="4 5" key="1">
    <citation type="submission" date="2024-10" db="EMBL/GenBank/DDBJ databases">
        <title>Updated reference genomes for cyclostephanoid diatoms.</title>
        <authorList>
            <person name="Roberts W.R."/>
            <person name="Alverson A.J."/>
        </authorList>
    </citation>
    <scope>NUCLEOTIDE SEQUENCE [LARGE SCALE GENOMIC DNA]</scope>
    <source>
        <strain evidence="4 5">AJA232-27</strain>
    </source>
</reference>
<dbReference type="InterPro" id="IPR000315">
    <property type="entry name" value="Znf_B-box"/>
</dbReference>
<dbReference type="Proteomes" id="UP001530293">
    <property type="component" value="Unassembled WGS sequence"/>
</dbReference>
<dbReference type="SUPFAM" id="SSF52047">
    <property type="entry name" value="RNI-like"/>
    <property type="match status" value="2"/>
</dbReference>
<dbReference type="GO" id="GO:0008270">
    <property type="term" value="F:zinc ion binding"/>
    <property type="evidence" value="ECO:0007669"/>
    <property type="project" value="UniProtKB-KW"/>
</dbReference>
<dbReference type="PROSITE" id="PS50020">
    <property type="entry name" value="WW_DOMAIN_2"/>
    <property type="match status" value="1"/>
</dbReference>
<dbReference type="EMBL" id="JALLBG020000192">
    <property type="protein sequence ID" value="KAL3760140.1"/>
    <property type="molecule type" value="Genomic_DNA"/>
</dbReference>
<evidence type="ECO:0000313" key="4">
    <source>
        <dbReference type="EMBL" id="KAL3760140.1"/>
    </source>
</evidence>
<keyword evidence="1" id="KW-0863">Zinc-finger</keyword>
<dbReference type="PROSITE" id="PS01159">
    <property type="entry name" value="WW_DOMAIN_1"/>
    <property type="match status" value="1"/>
</dbReference>
<dbReference type="Gene3D" id="3.80.10.10">
    <property type="entry name" value="Ribonuclease Inhibitor"/>
    <property type="match status" value="3"/>
</dbReference>
<name>A0ABD3MHX1_9STRA</name>
<dbReference type="Pfam" id="PF13516">
    <property type="entry name" value="LRR_6"/>
    <property type="match status" value="2"/>
</dbReference>
<evidence type="ECO:0000259" key="3">
    <source>
        <dbReference type="PROSITE" id="PS50119"/>
    </source>
</evidence>
<keyword evidence="5" id="KW-1185">Reference proteome</keyword>
<keyword evidence="1" id="KW-0862">Zinc</keyword>
<comment type="caution">
    <text evidence="4">The sequence shown here is derived from an EMBL/GenBank/DDBJ whole genome shotgun (WGS) entry which is preliminary data.</text>
</comment>
<dbReference type="InterPro" id="IPR001611">
    <property type="entry name" value="Leu-rich_rpt"/>
</dbReference>
<sequence length="1054" mass="119277">MQRKKRIGDDTSVEGIVPSALAALKALDNTTGKNDLPYNNVPTELLIGPNLDLSKWTLVATDKCLGVLATNSKERLVVLNLSGAAEITDGGLKLLSDCTSSLVSLNLDNAYRITSRGLETITSNCPKLQHLSLSGCMGIDGEGFGVLGQNCPSLISLKLSGCRQIQPWALTKIFGTCKLIQRLDISYCSLLTDEAIKVLADGAPDLKQLNLRDCKLISDIGLSYISQGCPSLSELNLQRSDMPFRITDVALLQLGQACKSLVSINLHGCEMISDTGLSWLSGWSKELRHIDLSNCSRVTNVGIRHLGKGCKQLRSIVLVNLKSVSDVGVRYLANGCHYLEALNGSGLSMLTDGADRSGLKGLPALGKSHCSVTMRHLSLHGCNKLSTLSMKAIAKLSNIETLDLSGCNQLTLEGAKCIGKACTSISVLSLSGDCINNSMMEALVAQLEFLRLLNLSFCPKIGDSSLRAISGCQRLESLDLTGCVRVTDQSVFLLCEGNFSPGLRHLFLAQCCEVGDTALSWIAEGLKQHAIERCVSLETLSLKGTKITSSAVESIRERFPYSSIRNNSSFLGFWPHARIADRKEINNYHKRAHAAAIIQACVRSRREKGTILRAKEEYCKRRIAIFMGARFRGRNTRRYCRELKRTKKKRFMSAKIIQCAFRCHAARKRANRRREIKWLTVAPLASKVIQKQWRGVLGRREAIRKRMEICQLNQRQIAASIFLQSWFRMQQAKRLKLQLLCQRLTRELHRFRAALSIQCAWRTTTAVRTVRRLKAKVWAHEELRKTAASQIVVAYRTALFRRAIKHRVKRTETRQERTLIIQRWYRDCQGRILRNKQAELQLAERRFIAVVLIQSILRRWRAHLQLCILKQKRDYTIAVEQASATTLSKWGRACVAKFRMSRRRVEFDEAIRRRIVLKIRASTTIAAGWRGKLGRDRANAFRLTRAQRWKALFCEKQQLPYYYNQDTGETRWEKPRCLLELEPKPICSNCAGYLAEIECADCDEFFCTGCFEFIHHGGKRQLHTFRTVYDYYGKRKDYNYNRDYFKVNMQKDPK</sequence>
<dbReference type="PANTHER" id="PTHR13318:SF178">
    <property type="entry name" value="OS02G0200900 PROTEIN"/>
    <property type="match status" value="1"/>
</dbReference>
<dbReference type="InterPro" id="IPR036020">
    <property type="entry name" value="WW_dom_sf"/>
</dbReference>
<dbReference type="SUPFAM" id="SSF51045">
    <property type="entry name" value="WW domain"/>
    <property type="match status" value="1"/>
</dbReference>
<dbReference type="InterPro" id="IPR000048">
    <property type="entry name" value="IQ_motif_EF-hand-BS"/>
</dbReference>
<evidence type="ECO:0000313" key="5">
    <source>
        <dbReference type="Proteomes" id="UP001530293"/>
    </source>
</evidence>
<dbReference type="InterPro" id="IPR006553">
    <property type="entry name" value="Leu-rich_rpt_Cys-con_subtyp"/>
</dbReference>
<dbReference type="InterPro" id="IPR057207">
    <property type="entry name" value="FBXL15_LRR"/>
</dbReference>
<dbReference type="CDD" id="cd00201">
    <property type="entry name" value="WW"/>
    <property type="match status" value="1"/>
</dbReference>
<feature type="domain" description="B box-type" evidence="3">
    <location>
        <begin position="982"/>
        <end position="1028"/>
    </location>
</feature>
<dbReference type="Pfam" id="PF25372">
    <property type="entry name" value="DUF7885"/>
    <property type="match status" value="1"/>
</dbReference>
<proteinExistence type="predicted"/>
<dbReference type="Pfam" id="PF00397">
    <property type="entry name" value="WW"/>
    <property type="match status" value="1"/>
</dbReference>
<feature type="domain" description="WW" evidence="2">
    <location>
        <begin position="949"/>
        <end position="977"/>
    </location>
</feature>
<evidence type="ECO:0000256" key="1">
    <source>
        <dbReference type="PROSITE-ProRule" id="PRU00024"/>
    </source>
</evidence>
<dbReference type="PROSITE" id="PS50119">
    <property type="entry name" value="ZF_BBOX"/>
    <property type="match status" value="1"/>
</dbReference>
<accession>A0ABD3MHX1</accession>
<keyword evidence="1" id="KW-0479">Metal-binding</keyword>
<dbReference type="SMART" id="SM00367">
    <property type="entry name" value="LRR_CC"/>
    <property type="match status" value="16"/>
</dbReference>
<dbReference type="InterPro" id="IPR032675">
    <property type="entry name" value="LRR_dom_sf"/>
</dbReference>
<protein>
    <submittedName>
        <fullName evidence="4">Uncharacterized protein</fullName>
    </submittedName>
</protein>
<dbReference type="PANTHER" id="PTHR13318">
    <property type="entry name" value="PARTNER OF PAIRED, ISOFORM B-RELATED"/>
    <property type="match status" value="1"/>
</dbReference>
<dbReference type="InterPro" id="IPR001202">
    <property type="entry name" value="WW_dom"/>
</dbReference>
<dbReference type="SMART" id="SM00015">
    <property type="entry name" value="IQ"/>
    <property type="match status" value="6"/>
</dbReference>
<gene>
    <name evidence="4" type="ORF">ACHAWU_002211</name>
</gene>
<dbReference type="Gene3D" id="2.20.70.10">
    <property type="match status" value="1"/>
</dbReference>
<organism evidence="4 5">
    <name type="scientific">Discostella pseudostelligera</name>
    <dbReference type="NCBI Taxonomy" id="259834"/>
    <lineage>
        <taxon>Eukaryota</taxon>
        <taxon>Sar</taxon>
        <taxon>Stramenopiles</taxon>
        <taxon>Ochrophyta</taxon>
        <taxon>Bacillariophyta</taxon>
        <taxon>Coscinodiscophyceae</taxon>
        <taxon>Thalassiosirophycidae</taxon>
        <taxon>Stephanodiscales</taxon>
        <taxon>Stephanodiscaceae</taxon>
        <taxon>Discostella</taxon>
    </lineage>
</organism>
<dbReference type="PROSITE" id="PS50096">
    <property type="entry name" value="IQ"/>
    <property type="match status" value="1"/>
</dbReference>
<dbReference type="AlphaFoldDB" id="A0ABD3MHX1"/>
<evidence type="ECO:0000259" key="2">
    <source>
        <dbReference type="PROSITE" id="PS50020"/>
    </source>
</evidence>